<sequence length="274" mass="29791">MFARIKDDIKGVFHRDPAARNTFEVLTNYPGLHAVWLHRVSHKLWKAEWKWLARTLSTFSRWLTGIEIHPGATLGRRVFIDHGMGVVIGETAEIGDDVTLYHGVTLGGTSWKAGKRHPTLKKGAVVGAGAKVLGPIIIGENAKVGSNSVVVKDIPDGATAVGIPGRIIISKQDDGKATVNPQRDKIAQKYGFDAYAVAPDNPDPVANAMGVMLEHMHQMDTKVEEMCKVIQSLGGDVCTDNLHNISAEDFADTGFDLTEAHEREKAHSSFDPAI</sequence>
<evidence type="ECO:0000256" key="2">
    <source>
        <dbReference type="ARBA" id="ARBA00007274"/>
    </source>
</evidence>
<dbReference type="Gene3D" id="1.10.3130.10">
    <property type="entry name" value="serine acetyltransferase, domain 1"/>
    <property type="match status" value="1"/>
</dbReference>
<dbReference type="Pfam" id="PF00132">
    <property type="entry name" value="Hexapep"/>
    <property type="match status" value="1"/>
</dbReference>
<dbReference type="GO" id="GO:0009001">
    <property type="term" value="F:serine O-acetyltransferase activity"/>
    <property type="evidence" value="ECO:0007669"/>
    <property type="project" value="UniProtKB-EC"/>
</dbReference>
<protein>
    <recommendedName>
        <fullName evidence="3">serine O-acetyltransferase</fullName>
        <ecNumber evidence="3">2.3.1.30</ecNumber>
    </recommendedName>
</protein>
<evidence type="ECO:0000256" key="6">
    <source>
        <dbReference type="ARBA" id="ARBA00022679"/>
    </source>
</evidence>
<keyword evidence="8" id="KW-0012">Acyltransferase</keyword>
<evidence type="ECO:0000256" key="1">
    <source>
        <dbReference type="ARBA" id="ARBA00004496"/>
    </source>
</evidence>
<dbReference type="PANTHER" id="PTHR42811">
    <property type="entry name" value="SERINE ACETYLTRANSFERASE"/>
    <property type="match status" value="1"/>
</dbReference>
<gene>
    <name evidence="10" type="ORF">AV942_13660</name>
</gene>
<dbReference type="Gene3D" id="2.160.10.10">
    <property type="entry name" value="Hexapeptide repeat proteins"/>
    <property type="match status" value="1"/>
</dbReference>
<accession>A0AAC8XL54</accession>
<dbReference type="InterPro" id="IPR018357">
    <property type="entry name" value="Hexapep_transf_CS"/>
</dbReference>
<dbReference type="InterPro" id="IPR053376">
    <property type="entry name" value="Serine_acetyltransferase"/>
</dbReference>
<evidence type="ECO:0000313" key="11">
    <source>
        <dbReference type="Proteomes" id="UP000061468"/>
    </source>
</evidence>
<keyword evidence="7" id="KW-0677">Repeat</keyword>
<dbReference type="InterPro" id="IPR001451">
    <property type="entry name" value="Hexapep"/>
</dbReference>
<dbReference type="GO" id="GO:0005737">
    <property type="term" value="C:cytoplasm"/>
    <property type="evidence" value="ECO:0007669"/>
    <property type="project" value="UniProtKB-SubCell"/>
</dbReference>
<dbReference type="NCBIfam" id="TIGR01172">
    <property type="entry name" value="cysE"/>
    <property type="match status" value="1"/>
</dbReference>
<dbReference type="GO" id="GO:0006535">
    <property type="term" value="P:cysteine biosynthetic process from serine"/>
    <property type="evidence" value="ECO:0007669"/>
    <property type="project" value="InterPro"/>
</dbReference>
<dbReference type="InterPro" id="IPR011004">
    <property type="entry name" value="Trimer_LpxA-like_sf"/>
</dbReference>
<name>A0AAC8XL54_9ALTE</name>
<evidence type="ECO:0000256" key="3">
    <source>
        <dbReference type="ARBA" id="ARBA00013266"/>
    </source>
</evidence>
<reference evidence="10 11" key="1">
    <citation type="submission" date="2015-12" db="EMBL/GenBank/DDBJ databases">
        <title>Intraspecies pangenome expansion in the marine bacterium Alteromonas.</title>
        <authorList>
            <person name="Lopez-Perez M."/>
            <person name="Rodriguez-Valera F."/>
        </authorList>
    </citation>
    <scope>NUCLEOTIDE SEQUENCE [LARGE SCALE GENOMIC DNA]</scope>
    <source>
        <strain evidence="10 11">UM8</strain>
    </source>
</reference>
<evidence type="ECO:0000256" key="9">
    <source>
        <dbReference type="ARBA" id="ARBA00049486"/>
    </source>
</evidence>
<dbReference type="InterPro" id="IPR045304">
    <property type="entry name" value="LbH_SAT"/>
</dbReference>
<comment type="similarity">
    <text evidence="2">Belongs to the transferase hexapeptide repeat family.</text>
</comment>
<comment type="subcellular location">
    <subcellularLocation>
        <location evidence="1">Cytoplasm</location>
    </subcellularLocation>
</comment>
<evidence type="ECO:0000256" key="5">
    <source>
        <dbReference type="ARBA" id="ARBA00022605"/>
    </source>
</evidence>
<evidence type="ECO:0000256" key="4">
    <source>
        <dbReference type="ARBA" id="ARBA00022490"/>
    </source>
</evidence>
<dbReference type="AlphaFoldDB" id="A0AAC8XL54"/>
<dbReference type="Proteomes" id="UP000061468">
    <property type="component" value="Chromosome"/>
</dbReference>
<dbReference type="FunFam" id="2.160.10.10:FF:000007">
    <property type="entry name" value="Serine acetyltransferase"/>
    <property type="match status" value="1"/>
</dbReference>
<comment type="catalytic activity">
    <reaction evidence="9">
        <text>L-serine + acetyl-CoA = O-acetyl-L-serine + CoA</text>
        <dbReference type="Rhea" id="RHEA:24560"/>
        <dbReference type="ChEBI" id="CHEBI:33384"/>
        <dbReference type="ChEBI" id="CHEBI:57287"/>
        <dbReference type="ChEBI" id="CHEBI:57288"/>
        <dbReference type="ChEBI" id="CHEBI:58340"/>
        <dbReference type="EC" id="2.3.1.30"/>
    </reaction>
</comment>
<keyword evidence="4" id="KW-0963">Cytoplasm</keyword>
<evidence type="ECO:0000313" key="10">
    <source>
        <dbReference type="EMBL" id="AMJ79264.1"/>
    </source>
</evidence>
<dbReference type="EMBL" id="CP013928">
    <property type="protein sequence ID" value="AMJ79264.1"/>
    <property type="molecule type" value="Genomic_DNA"/>
</dbReference>
<proteinExistence type="inferred from homology"/>
<dbReference type="OMA" id="YKGAKRH"/>
<keyword evidence="5" id="KW-0028">Amino-acid biosynthesis</keyword>
<dbReference type="NCBIfam" id="NF041874">
    <property type="entry name" value="EPS_EpsC"/>
    <property type="match status" value="1"/>
</dbReference>
<dbReference type="EC" id="2.3.1.30" evidence="3"/>
<dbReference type="CDD" id="cd03354">
    <property type="entry name" value="LbH_SAT"/>
    <property type="match status" value="1"/>
</dbReference>
<evidence type="ECO:0000256" key="7">
    <source>
        <dbReference type="ARBA" id="ARBA00022737"/>
    </source>
</evidence>
<dbReference type="InterPro" id="IPR005881">
    <property type="entry name" value="Ser_O-AcTrfase"/>
</dbReference>
<organism evidence="10 11">
    <name type="scientific">Alteromonas mediterranea</name>
    <dbReference type="NCBI Taxonomy" id="314275"/>
    <lineage>
        <taxon>Bacteria</taxon>
        <taxon>Pseudomonadati</taxon>
        <taxon>Pseudomonadota</taxon>
        <taxon>Gammaproteobacteria</taxon>
        <taxon>Alteromonadales</taxon>
        <taxon>Alteromonadaceae</taxon>
        <taxon>Alteromonas/Salinimonas group</taxon>
        <taxon>Alteromonas</taxon>
    </lineage>
</organism>
<dbReference type="SUPFAM" id="SSF51161">
    <property type="entry name" value="Trimeric LpxA-like enzymes"/>
    <property type="match status" value="1"/>
</dbReference>
<keyword evidence="6" id="KW-0808">Transferase</keyword>
<evidence type="ECO:0000256" key="8">
    <source>
        <dbReference type="ARBA" id="ARBA00023315"/>
    </source>
</evidence>
<dbReference type="FunFam" id="1.10.3130.10:FF:000002">
    <property type="entry name" value="Serine acetyltransferase"/>
    <property type="match status" value="1"/>
</dbReference>
<dbReference type="PROSITE" id="PS00101">
    <property type="entry name" value="HEXAPEP_TRANSFERASES"/>
    <property type="match status" value="1"/>
</dbReference>
<dbReference type="RefSeq" id="WP_012519011.1">
    <property type="nucleotide sequence ID" value="NZ_CAKMLI010000010.1"/>
</dbReference>
<dbReference type="InterPro" id="IPR042122">
    <property type="entry name" value="Ser_AcTrfase_N_sf"/>
</dbReference>